<organism evidence="8 9">
    <name type="scientific">Myxococcus fulvus</name>
    <dbReference type="NCBI Taxonomy" id="33"/>
    <lineage>
        <taxon>Bacteria</taxon>
        <taxon>Pseudomonadati</taxon>
        <taxon>Myxococcota</taxon>
        <taxon>Myxococcia</taxon>
        <taxon>Myxococcales</taxon>
        <taxon>Cystobacterineae</taxon>
        <taxon>Myxococcaceae</taxon>
        <taxon>Myxococcus</taxon>
    </lineage>
</organism>
<evidence type="ECO:0000256" key="3">
    <source>
        <dbReference type="ARBA" id="ARBA00022777"/>
    </source>
</evidence>
<evidence type="ECO:0000256" key="6">
    <source>
        <dbReference type="SAM" id="Phobius"/>
    </source>
</evidence>
<dbReference type="InterPro" id="IPR011009">
    <property type="entry name" value="Kinase-like_dom_sf"/>
</dbReference>
<dbReference type="Gene3D" id="1.10.510.10">
    <property type="entry name" value="Transferase(Phosphotransferase) domain 1"/>
    <property type="match status" value="1"/>
</dbReference>
<keyword evidence="3" id="KW-0418">Kinase</keyword>
<proteinExistence type="predicted"/>
<evidence type="ECO:0000259" key="7">
    <source>
        <dbReference type="PROSITE" id="PS50011"/>
    </source>
</evidence>
<keyword evidence="6" id="KW-0472">Membrane</keyword>
<feature type="transmembrane region" description="Helical" evidence="6">
    <location>
        <begin position="552"/>
        <end position="572"/>
    </location>
</feature>
<dbReference type="STRING" id="1334629.MFUL124B02_22705"/>
<dbReference type="CDD" id="cd14014">
    <property type="entry name" value="STKc_PknB_like"/>
    <property type="match status" value="1"/>
</dbReference>
<dbReference type="Gene3D" id="3.30.200.20">
    <property type="entry name" value="Phosphorylase Kinase, domain 1"/>
    <property type="match status" value="1"/>
</dbReference>
<feature type="compositionally biased region" description="Pro residues" evidence="5">
    <location>
        <begin position="488"/>
        <end position="503"/>
    </location>
</feature>
<keyword evidence="4" id="KW-0067">ATP-binding</keyword>
<feature type="region of interest" description="Disordered" evidence="5">
    <location>
        <begin position="582"/>
        <end position="632"/>
    </location>
</feature>
<dbReference type="Pfam" id="PF00069">
    <property type="entry name" value="Pkinase"/>
    <property type="match status" value="1"/>
</dbReference>
<protein>
    <recommendedName>
        <fullName evidence="7">Protein kinase domain-containing protein</fullName>
    </recommendedName>
</protein>
<dbReference type="SUPFAM" id="SSF56112">
    <property type="entry name" value="Protein kinase-like (PK-like)"/>
    <property type="match status" value="1"/>
</dbReference>
<dbReference type="InterPro" id="IPR000719">
    <property type="entry name" value="Prot_kinase_dom"/>
</dbReference>
<feature type="domain" description="Protein kinase" evidence="7">
    <location>
        <begin position="26"/>
        <end position="287"/>
    </location>
</feature>
<dbReference type="PANTHER" id="PTHR43289:SF6">
    <property type="entry name" value="SERINE_THREONINE-PROTEIN KINASE NEKL-3"/>
    <property type="match status" value="1"/>
</dbReference>
<keyword evidence="6" id="KW-0812">Transmembrane</keyword>
<keyword evidence="6" id="KW-1133">Transmembrane helix</keyword>
<feature type="region of interest" description="Disordered" evidence="5">
    <location>
        <begin position="356"/>
        <end position="375"/>
    </location>
</feature>
<sequence length="711" mass="76763">MRLVRLRLFRRESAPPGTKEAMSATYRLTGRIESGELAELYEAVQAPSGEVVVKLFHPKTSDPAYALDLAETTRLLQPVRHPGILHVVDMGVVRQRLAVVREDVDGYLLGTALQRLHTKEVVLPYTVALYVVIQLLDAVQKAHEAGVVHGALTPGNVVLGRNGTPAVCDFGAMRALLAVPQLRKSFAGRGRGTYRAPEVTRGEAATEVADVYSLGAIAYELLTQREPVVPGSGGVSTRRSESLPPPSRLDRRINSRLDPLILRALEPNAARRFRTCGEFSNALRNFLSASGGMPGIEDVRRFVNELFPNEVSVASAAPPFKEPFQLEPISGAEMDDLGAEEPEASIVQRAPYTRALTESEAGAETQESVPGFDEYRPEEYEQDIASTQTRVKDAPAPQAQAHGEDWTEGTHAAAVEQDWDAPPGAAPPKPRRQHGQQGTGAAAPGARPPARNARMRVVEDFSAPSPLSDDDEEFSVAGRRAAARAKRPPPPVEKGPQTLPDPMPAVVRPGHRADMAMPASTSQNIPVSSAEPARPSTRGRLILATEARRGRWLAIAGVLALVGFATFLVAAWRLGDSEAPAGEEAAESLRTGPSPATPIPRPAPPPKPAAVEREPAPRAEEPEEEVSPAKAIPASQRGYLTLTTNEPAKVYLDGKLISRTTPLKRYPMRVGAHELELVARTTGERMPLSVQIRRGKLTSSIVVDFRPAPRR</sequence>
<feature type="compositionally biased region" description="Pro residues" evidence="5">
    <location>
        <begin position="595"/>
        <end position="608"/>
    </location>
</feature>
<evidence type="ECO:0000256" key="1">
    <source>
        <dbReference type="ARBA" id="ARBA00022679"/>
    </source>
</evidence>
<dbReference type="OrthoDB" id="5379174at2"/>
<dbReference type="GO" id="GO:0005524">
    <property type="term" value="F:ATP binding"/>
    <property type="evidence" value="ECO:0007669"/>
    <property type="project" value="UniProtKB-KW"/>
</dbReference>
<accession>A0A511TFW1</accession>
<comment type="caution">
    <text evidence="8">The sequence shown here is derived from an EMBL/GenBank/DDBJ whole genome shotgun (WGS) entry which is preliminary data.</text>
</comment>
<dbReference type="Proteomes" id="UP000321514">
    <property type="component" value="Unassembled WGS sequence"/>
</dbReference>
<dbReference type="PANTHER" id="PTHR43289">
    <property type="entry name" value="MITOGEN-ACTIVATED PROTEIN KINASE KINASE KINASE 20-RELATED"/>
    <property type="match status" value="1"/>
</dbReference>
<gene>
    <name evidence="8" type="ORF">MFU01_75900</name>
</gene>
<evidence type="ECO:0000256" key="4">
    <source>
        <dbReference type="ARBA" id="ARBA00022840"/>
    </source>
</evidence>
<dbReference type="AlphaFoldDB" id="A0A511TFW1"/>
<feature type="region of interest" description="Disordered" evidence="5">
    <location>
        <begin position="230"/>
        <end position="250"/>
    </location>
</feature>
<keyword evidence="2" id="KW-0547">Nucleotide-binding</keyword>
<dbReference type="EMBL" id="BJXR01000063">
    <property type="protein sequence ID" value="GEN12553.1"/>
    <property type="molecule type" value="Genomic_DNA"/>
</dbReference>
<feature type="compositionally biased region" description="Low complexity" evidence="5">
    <location>
        <begin position="435"/>
        <end position="452"/>
    </location>
</feature>
<keyword evidence="1" id="KW-0808">Transferase</keyword>
<feature type="region of interest" description="Disordered" evidence="5">
    <location>
        <begin position="389"/>
        <end position="509"/>
    </location>
</feature>
<dbReference type="GO" id="GO:0004674">
    <property type="term" value="F:protein serine/threonine kinase activity"/>
    <property type="evidence" value="ECO:0007669"/>
    <property type="project" value="TreeGrafter"/>
</dbReference>
<name>A0A511TFW1_MYXFU</name>
<dbReference type="PROSITE" id="PS50011">
    <property type="entry name" value="PROTEIN_KINASE_DOM"/>
    <property type="match status" value="1"/>
</dbReference>
<evidence type="ECO:0000313" key="9">
    <source>
        <dbReference type="Proteomes" id="UP000321514"/>
    </source>
</evidence>
<reference evidence="8 9" key="1">
    <citation type="submission" date="2019-07" db="EMBL/GenBank/DDBJ databases">
        <title>Whole genome shotgun sequence of Myxococcus fulvus NBRC 100333.</title>
        <authorList>
            <person name="Hosoyama A."/>
            <person name="Uohara A."/>
            <person name="Ohji S."/>
            <person name="Ichikawa N."/>
        </authorList>
    </citation>
    <scope>NUCLEOTIDE SEQUENCE [LARGE SCALE GENOMIC DNA]</scope>
    <source>
        <strain evidence="8 9">NBRC 100333</strain>
    </source>
</reference>
<evidence type="ECO:0000313" key="8">
    <source>
        <dbReference type="EMBL" id="GEN12553.1"/>
    </source>
</evidence>
<evidence type="ECO:0000256" key="2">
    <source>
        <dbReference type="ARBA" id="ARBA00022741"/>
    </source>
</evidence>
<evidence type="ECO:0000256" key="5">
    <source>
        <dbReference type="SAM" id="MobiDB-lite"/>
    </source>
</evidence>
<feature type="compositionally biased region" description="Basic and acidic residues" evidence="5">
    <location>
        <begin position="610"/>
        <end position="620"/>
    </location>
</feature>